<dbReference type="FunFam" id="1.25.40.20:FF:000050">
    <property type="entry name" value="integrin-linked protein kinase"/>
    <property type="match status" value="1"/>
</dbReference>
<dbReference type="InterPro" id="IPR001245">
    <property type="entry name" value="Ser-Thr/Tyr_kinase_cat_dom"/>
</dbReference>
<feature type="repeat" description="ANK" evidence="2">
    <location>
        <begin position="33"/>
        <end position="65"/>
    </location>
</feature>
<evidence type="ECO:0000313" key="5">
    <source>
        <dbReference type="EnsemblMetazoa" id="CLYHEMP010487.1"/>
    </source>
</evidence>
<dbReference type="GO" id="GO:0007229">
    <property type="term" value="P:integrin-mediated signaling pathway"/>
    <property type="evidence" value="ECO:0007669"/>
    <property type="project" value="TreeGrafter"/>
</dbReference>
<keyword evidence="6" id="KW-1185">Reference proteome</keyword>
<name>A0A7M5VEZ1_9CNID</name>
<dbReference type="Gene3D" id="3.30.200.20">
    <property type="entry name" value="Phosphorylase Kinase, domain 1"/>
    <property type="match status" value="1"/>
</dbReference>
<dbReference type="GO" id="GO:0005925">
    <property type="term" value="C:focal adhesion"/>
    <property type="evidence" value="ECO:0007669"/>
    <property type="project" value="TreeGrafter"/>
</dbReference>
<dbReference type="GO" id="GO:0007160">
    <property type="term" value="P:cell-matrix adhesion"/>
    <property type="evidence" value="ECO:0007669"/>
    <property type="project" value="TreeGrafter"/>
</dbReference>
<evidence type="ECO:0000256" key="1">
    <source>
        <dbReference type="ARBA" id="ARBA00005843"/>
    </source>
</evidence>
<reference evidence="5" key="1">
    <citation type="submission" date="2021-01" db="UniProtKB">
        <authorList>
            <consortium name="EnsemblMetazoa"/>
        </authorList>
    </citation>
    <scope>IDENTIFICATION</scope>
</reference>
<dbReference type="GO" id="GO:0005524">
    <property type="term" value="F:ATP binding"/>
    <property type="evidence" value="ECO:0007669"/>
    <property type="project" value="InterPro"/>
</dbReference>
<dbReference type="GO" id="GO:0001725">
    <property type="term" value="C:stress fiber"/>
    <property type="evidence" value="ECO:0007669"/>
    <property type="project" value="TreeGrafter"/>
</dbReference>
<dbReference type="EnsemblMetazoa" id="CLYHEMT010487.1">
    <property type="protein sequence ID" value="CLYHEMP010487.1"/>
    <property type="gene ID" value="CLYHEMG010487"/>
</dbReference>
<dbReference type="RefSeq" id="XP_066918338.1">
    <property type="nucleotide sequence ID" value="XM_067062237.1"/>
</dbReference>
<dbReference type="InterPro" id="IPR002110">
    <property type="entry name" value="Ankyrin_rpt"/>
</dbReference>
<dbReference type="PANTHER" id="PTHR44329">
    <property type="entry name" value="SERINE/THREONINE-PROTEIN KINASE TNNI3K-RELATED"/>
    <property type="match status" value="1"/>
</dbReference>
<dbReference type="InterPro" id="IPR036770">
    <property type="entry name" value="Ankyrin_rpt-contain_sf"/>
</dbReference>
<dbReference type="Gene3D" id="1.25.40.20">
    <property type="entry name" value="Ankyrin repeat-containing domain"/>
    <property type="match status" value="1"/>
</dbReference>
<organism evidence="5 6">
    <name type="scientific">Clytia hemisphaerica</name>
    <dbReference type="NCBI Taxonomy" id="252671"/>
    <lineage>
        <taxon>Eukaryota</taxon>
        <taxon>Metazoa</taxon>
        <taxon>Cnidaria</taxon>
        <taxon>Hydrozoa</taxon>
        <taxon>Hydroidolina</taxon>
        <taxon>Leptothecata</taxon>
        <taxon>Obeliida</taxon>
        <taxon>Clytiidae</taxon>
        <taxon>Clytia</taxon>
    </lineage>
</organism>
<dbReference type="GO" id="GO:0034446">
    <property type="term" value="P:substrate adhesion-dependent cell spreading"/>
    <property type="evidence" value="ECO:0007669"/>
    <property type="project" value="TreeGrafter"/>
</dbReference>
<feature type="repeat" description="ANK" evidence="2">
    <location>
        <begin position="99"/>
        <end position="131"/>
    </location>
</feature>
<feature type="repeat" description="ANK" evidence="2">
    <location>
        <begin position="66"/>
        <end position="98"/>
    </location>
</feature>
<sequence length="447" mass="50865">MEDIFSAAREGNVKFVRTFLENIENDLNEGDDHGFTPLHWACREGQMVVFEMLMARGARHSARNDGGDTPLHLAAAHGNKDIVIKLLQHKANVNLMNEHGNTPLHYACFWNMEGIAVELVNKGAHVSQCNRYDETPLDKATQFVKNLLRDKAKQGGQKLERKPFEEPKGLQNSNYDYSTLRGGSTGIDINEIHLMERISESVSGELFKGVWNNAPIVAKKLKIYGIHKRLDLHFNEEYPRLRIFSHPNILPVINAVTKQPNLMVISQFMPYGSLYDVLHEGSGIMLDQAQIIKFAFDIAKGMAYFHSLEPLIQKYHLNSFHIMVDEDLTARISMPDVRYSFQDTTKVQAPNWMSPEMLRLNPASVEQRSADMWSFAIVMWELATREVPYSSLSPMECGMKIATEGCRPPLQPGMPPQLSKLISLCWNADPTKRPRFDQIMPILQKML</sequence>
<evidence type="ECO:0000259" key="4">
    <source>
        <dbReference type="PROSITE" id="PS50011"/>
    </source>
</evidence>
<dbReference type="SMART" id="SM00248">
    <property type="entry name" value="ANK"/>
    <property type="match status" value="3"/>
</dbReference>
<dbReference type="FunFam" id="3.30.200.20:FF:000245">
    <property type="entry name" value="Integrin-linked protein kinase"/>
    <property type="match status" value="1"/>
</dbReference>
<dbReference type="OrthoDB" id="6718656at2759"/>
<dbReference type="PROSITE" id="PS50088">
    <property type="entry name" value="ANK_REPEAT"/>
    <property type="match status" value="3"/>
</dbReference>
<accession>A0A7M5VEZ1</accession>
<dbReference type="PIRSF" id="PIRSF000654">
    <property type="entry name" value="Integrin-linked_kinase"/>
    <property type="match status" value="1"/>
</dbReference>
<dbReference type="PROSITE" id="PS50297">
    <property type="entry name" value="ANK_REP_REGION"/>
    <property type="match status" value="3"/>
</dbReference>
<evidence type="ECO:0000313" key="6">
    <source>
        <dbReference type="Proteomes" id="UP000594262"/>
    </source>
</evidence>
<protein>
    <recommendedName>
        <fullName evidence="4">Protein kinase domain-containing protein</fullName>
    </recommendedName>
</protein>
<dbReference type="Pfam" id="PF07714">
    <property type="entry name" value="PK_Tyr_Ser-Thr"/>
    <property type="match status" value="1"/>
</dbReference>
<dbReference type="Proteomes" id="UP000594262">
    <property type="component" value="Unplaced"/>
</dbReference>
<dbReference type="GeneID" id="136805700"/>
<dbReference type="AlphaFoldDB" id="A0A7M5VEZ1"/>
<dbReference type="GO" id="GO:0004674">
    <property type="term" value="F:protein serine/threonine kinase activity"/>
    <property type="evidence" value="ECO:0007669"/>
    <property type="project" value="TreeGrafter"/>
</dbReference>
<proteinExistence type="inferred from homology"/>
<keyword evidence="2" id="KW-0040">ANK repeat</keyword>
<dbReference type="PANTHER" id="PTHR44329:SF57">
    <property type="entry name" value="INTEGRIN-LINKED PROTEIN KINASE"/>
    <property type="match status" value="1"/>
</dbReference>
<evidence type="ECO:0000256" key="2">
    <source>
        <dbReference type="PROSITE-ProRule" id="PRU00023"/>
    </source>
</evidence>
<evidence type="ECO:0000256" key="3">
    <source>
        <dbReference type="SAM" id="MobiDB-lite"/>
    </source>
</evidence>
<dbReference type="SUPFAM" id="SSF56112">
    <property type="entry name" value="Protein kinase-like (PK-like)"/>
    <property type="match status" value="1"/>
</dbReference>
<dbReference type="SUPFAM" id="SSF48403">
    <property type="entry name" value="Ankyrin repeat"/>
    <property type="match status" value="1"/>
</dbReference>
<comment type="similarity">
    <text evidence="1">Belongs to the protein kinase superfamily. TKL Ser/Thr protein kinase family.</text>
</comment>
<dbReference type="InterPro" id="IPR051681">
    <property type="entry name" value="Ser/Thr_Kinases-Pseudokinases"/>
</dbReference>
<dbReference type="InterPro" id="IPR000719">
    <property type="entry name" value="Prot_kinase_dom"/>
</dbReference>
<feature type="domain" description="Protein kinase" evidence="4">
    <location>
        <begin position="192"/>
        <end position="447"/>
    </location>
</feature>
<dbReference type="PROSITE" id="PS50011">
    <property type="entry name" value="PROTEIN_KINASE_DOM"/>
    <property type="match status" value="1"/>
</dbReference>
<dbReference type="Pfam" id="PF12796">
    <property type="entry name" value="Ank_2"/>
    <property type="match status" value="1"/>
</dbReference>
<dbReference type="InterPro" id="IPR011009">
    <property type="entry name" value="Kinase-like_dom_sf"/>
</dbReference>
<feature type="compositionally biased region" description="Basic and acidic residues" evidence="3">
    <location>
        <begin position="154"/>
        <end position="168"/>
    </location>
</feature>
<feature type="region of interest" description="Disordered" evidence="3">
    <location>
        <begin position="154"/>
        <end position="175"/>
    </location>
</feature>
<dbReference type="Gene3D" id="1.10.510.10">
    <property type="entry name" value="Transferase(Phosphotransferase) domain 1"/>
    <property type="match status" value="1"/>
</dbReference>